<dbReference type="PIRSF" id="PIRSF000013">
    <property type="entry name" value="4_hem_cytochrm_NapC"/>
    <property type="match status" value="1"/>
</dbReference>
<evidence type="ECO:0000256" key="6">
    <source>
        <dbReference type="ARBA" id="ARBA00022692"/>
    </source>
</evidence>
<evidence type="ECO:0000313" key="16">
    <source>
        <dbReference type="EMBL" id="GGX59437.1"/>
    </source>
</evidence>
<dbReference type="Pfam" id="PF03264">
    <property type="entry name" value="Cytochrom_NNT"/>
    <property type="match status" value="1"/>
</dbReference>
<feature type="binding site" description="covalent" evidence="13">
    <location>
        <position position="83"/>
    </location>
    <ligand>
        <name>heme</name>
        <dbReference type="ChEBI" id="CHEBI:30413"/>
        <label>2</label>
    </ligand>
</feature>
<evidence type="ECO:0000256" key="5">
    <source>
        <dbReference type="ARBA" id="ARBA00022617"/>
    </source>
</evidence>
<gene>
    <name evidence="16" type="ORF">GCM10007392_29190</name>
</gene>
<dbReference type="PANTHER" id="PTHR30333">
    <property type="entry name" value="CYTOCHROME C-TYPE PROTEIN"/>
    <property type="match status" value="1"/>
</dbReference>
<keyword evidence="10 12" id="KW-0408">Iron</keyword>
<evidence type="ECO:0000256" key="4">
    <source>
        <dbReference type="ARBA" id="ARBA00022475"/>
    </source>
</evidence>
<feature type="domain" description="NapC/NirT cytochrome c N-terminal" evidence="15">
    <location>
        <begin position="25"/>
        <end position="185"/>
    </location>
</feature>
<evidence type="ECO:0000256" key="10">
    <source>
        <dbReference type="ARBA" id="ARBA00023004"/>
    </source>
</evidence>
<name>A0A918KEM5_9GAMM</name>
<keyword evidence="8 12" id="KW-0249">Electron transport</keyword>
<dbReference type="InterPro" id="IPR051174">
    <property type="entry name" value="Cytochrome_c-type_ET"/>
</dbReference>
<dbReference type="GO" id="GO:0046872">
    <property type="term" value="F:metal ion binding"/>
    <property type="evidence" value="ECO:0007669"/>
    <property type="project" value="UniProtKB-KW"/>
</dbReference>
<dbReference type="GO" id="GO:0005886">
    <property type="term" value="C:plasma membrane"/>
    <property type="evidence" value="ECO:0007669"/>
    <property type="project" value="UniProtKB-SubCell"/>
</dbReference>
<dbReference type="GO" id="GO:0009061">
    <property type="term" value="P:anaerobic respiration"/>
    <property type="evidence" value="ECO:0007669"/>
    <property type="project" value="TreeGrafter"/>
</dbReference>
<evidence type="ECO:0000256" key="3">
    <source>
        <dbReference type="ARBA" id="ARBA00022448"/>
    </source>
</evidence>
<comment type="similarity">
    <text evidence="2">Belongs to the NapC/NirT/NrfH family.</text>
</comment>
<comment type="cofactor">
    <cofactor evidence="13">
        <name>heme</name>
        <dbReference type="ChEBI" id="CHEBI:30413"/>
    </cofactor>
    <text evidence="13">Binds 4 heme groups per subunit.</text>
</comment>
<evidence type="ECO:0000256" key="13">
    <source>
        <dbReference type="PIRSR" id="PIRSR000013-1"/>
    </source>
</evidence>
<evidence type="ECO:0000256" key="12">
    <source>
        <dbReference type="PIRNR" id="PIRNR000013"/>
    </source>
</evidence>
<evidence type="ECO:0000256" key="9">
    <source>
        <dbReference type="ARBA" id="ARBA00022989"/>
    </source>
</evidence>
<accession>A0A918KEM5</accession>
<evidence type="ECO:0000259" key="15">
    <source>
        <dbReference type="Pfam" id="PF03264"/>
    </source>
</evidence>
<dbReference type="SUPFAM" id="SSF48695">
    <property type="entry name" value="Multiheme cytochromes"/>
    <property type="match status" value="1"/>
</dbReference>
<dbReference type="InterPro" id="IPR005126">
    <property type="entry name" value="NapC/NirT_cyt_c_N"/>
</dbReference>
<keyword evidence="6" id="KW-0812">Transmembrane</keyword>
<dbReference type="Gene3D" id="1.10.3820.10">
    <property type="entry name" value="Di-heme elbow motif domain"/>
    <property type="match status" value="1"/>
</dbReference>
<dbReference type="InterPro" id="IPR036280">
    <property type="entry name" value="Multihaem_cyt_sf"/>
</dbReference>
<reference evidence="16" key="2">
    <citation type="submission" date="2020-09" db="EMBL/GenBank/DDBJ databases">
        <authorList>
            <person name="Sun Q."/>
            <person name="Kim S."/>
        </authorList>
    </citation>
    <scope>NUCLEOTIDE SEQUENCE</scope>
    <source>
        <strain evidence="16">KCTC 22169</strain>
    </source>
</reference>
<evidence type="ECO:0000313" key="17">
    <source>
        <dbReference type="Proteomes" id="UP000626148"/>
    </source>
</evidence>
<keyword evidence="7 12" id="KW-0479">Metal-binding</keyword>
<dbReference type="GO" id="GO:0009055">
    <property type="term" value="F:electron transfer activity"/>
    <property type="evidence" value="ECO:0007669"/>
    <property type="project" value="TreeGrafter"/>
</dbReference>
<comment type="caution">
    <text evidence="16">The sequence shown here is derived from an EMBL/GenBank/DDBJ whole genome shotgun (WGS) entry which is preliminary data.</text>
</comment>
<dbReference type="AlphaFoldDB" id="A0A918KEM5"/>
<evidence type="ECO:0000256" key="14">
    <source>
        <dbReference type="PIRSR" id="PIRSR000013-2"/>
    </source>
</evidence>
<proteinExistence type="inferred from homology"/>
<keyword evidence="11" id="KW-0472">Membrane</keyword>
<dbReference type="GO" id="GO:0020037">
    <property type="term" value="F:heme binding"/>
    <property type="evidence" value="ECO:0007669"/>
    <property type="project" value="InterPro"/>
</dbReference>
<keyword evidence="3 12" id="KW-0813">Transport</keyword>
<feature type="binding site" description="covalent" evidence="13">
    <location>
        <position position="176"/>
    </location>
    <ligand>
        <name>heme</name>
        <dbReference type="ChEBI" id="CHEBI:30413"/>
        <label>4</label>
    </ligand>
</feature>
<evidence type="ECO:0000256" key="2">
    <source>
        <dbReference type="ARBA" id="ARBA00007395"/>
    </source>
</evidence>
<reference evidence="16" key="1">
    <citation type="journal article" date="2014" name="Int. J. Syst. Evol. Microbiol.">
        <title>Complete genome sequence of Corynebacterium casei LMG S-19264T (=DSM 44701T), isolated from a smear-ripened cheese.</title>
        <authorList>
            <consortium name="US DOE Joint Genome Institute (JGI-PGF)"/>
            <person name="Walter F."/>
            <person name="Albersmeier A."/>
            <person name="Kalinowski J."/>
            <person name="Ruckert C."/>
        </authorList>
    </citation>
    <scope>NUCLEOTIDE SEQUENCE</scope>
    <source>
        <strain evidence="16">KCTC 22169</strain>
    </source>
</reference>
<keyword evidence="4" id="KW-1003">Cell membrane</keyword>
<feature type="binding site" description="axial binding residue" evidence="14">
    <location>
        <position position="102"/>
    </location>
    <ligand>
        <name>heme</name>
        <dbReference type="ChEBI" id="CHEBI:30413"/>
        <label>1</label>
    </ligand>
    <ligandPart>
        <name>Fe</name>
        <dbReference type="ChEBI" id="CHEBI:18248"/>
    </ligandPart>
</feature>
<keyword evidence="17" id="KW-1185">Reference proteome</keyword>
<feature type="binding site" description="covalent" evidence="13">
    <location>
        <position position="173"/>
    </location>
    <ligand>
        <name>heme</name>
        <dbReference type="ChEBI" id="CHEBI:30413"/>
        <label>4</label>
    </ligand>
</feature>
<feature type="binding site" description="axial binding residue" evidence="14">
    <location>
        <position position="143"/>
    </location>
    <ligand>
        <name>heme</name>
        <dbReference type="ChEBI" id="CHEBI:30413"/>
        <label>3</label>
    </ligand>
    <ligandPart>
        <name>Fe</name>
        <dbReference type="ChEBI" id="CHEBI:18248"/>
    </ligandPart>
</feature>
<feature type="binding site" description="axial binding residue" evidence="14">
    <location>
        <position position="84"/>
    </location>
    <ligand>
        <name>heme</name>
        <dbReference type="ChEBI" id="CHEBI:30413"/>
        <label>2</label>
    </ligand>
    <ligandPart>
        <name>Fe</name>
        <dbReference type="ChEBI" id="CHEBI:18248"/>
    </ligandPart>
</feature>
<sequence length="186" mass="21188">MGFWKSLWRWPPRWRWLLIPLGGWLALLMGMVAWAGFNGVMHATSTNEFCYGCHIGTDTVVEEYQASAHFSNEHGVAATCADCHIPHEFVPKLITKAKATADVYHQLVGTINLENFESHRGEMAEAIWRDMASNDSRACRTCHDPTRWEPALQSVRAQNSHNPTFWQEKGMTCIDCHRGVAHRLPR</sequence>
<dbReference type="PANTHER" id="PTHR30333:SF3">
    <property type="entry name" value="CYTOCHROME C-TYPE PROTEIN TORY"/>
    <property type="match status" value="1"/>
</dbReference>
<feature type="binding site" description="covalent" evidence="13">
    <location>
        <position position="142"/>
    </location>
    <ligand>
        <name>heme</name>
        <dbReference type="ChEBI" id="CHEBI:30413"/>
        <label>3</label>
    </ligand>
</feature>
<feature type="binding site" description="axial binding residue" evidence="14">
    <location>
        <position position="182"/>
    </location>
    <ligand>
        <name>heme</name>
        <dbReference type="ChEBI" id="CHEBI:30413"/>
        <label>2</label>
    </ligand>
    <ligandPart>
        <name>Fe</name>
        <dbReference type="ChEBI" id="CHEBI:18248"/>
    </ligandPart>
</feature>
<dbReference type="RefSeq" id="WP_189609957.1">
    <property type="nucleotide sequence ID" value="NZ_BMXR01000007.1"/>
</dbReference>
<evidence type="ECO:0000256" key="8">
    <source>
        <dbReference type="ARBA" id="ARBA00022982"/>
    </source>
</evidence>
<dbReference type="GO" id="GO:0019333">
    <property type="term" value="P:denitrification pathway"/>
    <property type="evidence" value="ECO:0007669"/>
    <property type="project" value="InterPro"/>
</dbReference>
<keyword evidence="5 12" id="KW-0349">Heme</keyword>
<feature type="binding site" description="covalent" evidence="13">
    <location>
        <position position="139"/>
    </location>
    <ligand>
        <name>heme</name>
        <dbReference type="ChEBI" id="CHEBI:30413"/>
        <label>4</label>
    </ligand>
</feature>
<feature type="binding site" description="covalent" evidence="13">
    <location>
        <position position="50"/>
    </location>
    <ligand>
        <name>heme</name>
        <dbReference type="ChEBI" id="CHEBI:30413"/>
        <label>1</label>
    </ligand>
</feature>
<feature type="binding site" description="covalent" evidence="13">
    <location>
        <position position="80"/>
    </location>
    <ligand>
        <name>heme</name>
        <dbReference type="ChEBI" id="CHEBI:30413"/>
        <label>2</label>
    </ligand>
</feature>
<feature type="binding site" description="covalent" evidence="13">
    <location>
        <position position="53"/>
    </location>
    <ligand>
        <name>heme</name>
        <dbReference type="ChEBI" id="CHEBI:30413"/>
        <label>1</label>
    </ligand>
</feature>
<feature type="binding site" description="axial binding residue" evidence="14">
    <location>
        <position position="177"/>
    </location>
    <ligand>
        <name>heme</name>
        <dbReference type="ChEBI" id="CHEBI:30413"/>
        <label>4</label>
    </ligand>
    <ligandPart>
        <name>Fe</name>
        <dbReference type="ChEBI" id="CHEBI:18248"/>
    </ligandPart>
</feature>
<dbReference type="Proteomes" id="UP000626148">
    <property type="component" value="Unassembled WGS sequence"/>
</dbReference>
<evidence type="ECO:0000256" key="1">
    <source>
        <dbReference type="ARBA" id="ARBA00004162"/>
    </source>
</evidence>
<comment type="subcellular location">
    <subcellularLocation>
        <location evidence="1">Cell membrane</location>
        <topology evidence="1">Single-pass membrane protein</topology>
    </subcellularLocation>
</comment>
<dbReference type="EMBL" id="BMXR01000007">
    <property type="protein sequence ID" value="GGX59437.1"/>
    <property type="molecule type" value="Genomic_DNA"/>
</dbReference>
<organism evidence="16 17">
    <name type="scientific">Saccharospirillum salsuginis</name>
    <dbReference type="NCBI Taxonomy" id="418750"/>
    <lineage>
        <taxon>Bacteria</taxon>
        <taxon>Pseudomonadati</taxon>
        <taxon>Pseudomonadota</taxon>
        <taxon>Gammaproteobacteria</taxon>
        <taxon>Oceanospirillales</taxon>
        <taxon>Saccharospirillaceae</taxon>
        <taxon>Saccharospirillum</taxon>
    </lineage>
</organism>
<evidence type="ECO:0000256" key="11">
    <source>
        <dbReference type="ARBA" id="ARBA00023136"/>
    </source>
</evidence>
<dbReference type="InterPro" id="IPR038266">
    <property type="entry name" value="NapC/NirT_cytc_sf"/>
</dbReference>
<protein>
    <recommendedName>
        <fullName evidence="12">Cytochrome c-type protein</fullName>
    </recommendedName>
</protein>
<dbReference type="InterPro" id="IPR024717">
    <property type="entry name" value="NapC/NirT/NrfH"/>
</dbReference>
<comment type="PTM">
    <text evidence="12">Binds 4 heme groups per subunit.</text>
</comment>
<evidence type="ECO:0000256" key="7">
    <source>
        <dbReference type="ARBA" id="ARBA00022723"/>
    </source>
</evidence>
<feature type="binding site" evidence="13">
    <location>
        <position position="102"/>
    </location>
    <ligand>
        <name>a menaquinol</name>
        <dbReference type="ChEBI" id="CHEBI:18151"/>
    </ligand>
</feature>
<keyword evidence="9" id="KW-1133">Transmembrane helix</keyword>